<comment type="caution">
    <text evidence="7">The sequence shown here is derived from an EMBL/GenBank/DDBJ whole genome shotgun (WGS) entry which is preliminary data.</text>
</comment>
<dbReference type="PANTHER" id="PTHR19918">
    <property type="entry name" value="CELL DIVISION CYCLE 20 CDC20 FIZZY -RELATED"/>
    <property type="match status" value="1"/>
</dbReference>
<dbReference type="Proteomes" id="UP001497623">
    <property type="component" value="Unassembled WGS sequence"/>
</dbReference>
<evidence type="ECO:0000256" key="3">
    <source>
        <dbReference type="ARBA" id="ARBA00022737"/>
    </source>
</evidence>
<dbReference type="Pfam" id="PF24807">
    <property type="entry name" value="WD40_CDC20-Fz"/>
    <property type="match status" value="1"/>
</dbReference>
<feature type="repeat" description="WD" evidence="5">
    <location>
        <begin position="294"/>
        <end position="338"/>
    </location>
</feature>
<dbReference type="GO" id="GO:0031145">
    <property type="term" value="P:anaphase-promoting complex-dependent catabolic process"/>
    <property type="evidence" value="ECO:0007669"/>
    <property type="project" value="TreeGrafter"/>
</dbReference>
<dbReference type="PROSITE" id="PS00678">
    <property type="entry name" value="WD_REPEATS_1"/>
    <property type="match status" value="2"/>
</dbReference>
<dbReference type="SUPFAM" id="SSF50978">
    <property type="entry name" value="WD40 repeat-like"/>
    <property type="match status" value="1"/>
</dbReference>
<dbReference type="PANTHER" id="PTHR19918:SF1">
    <property type="entry name" value="FIZZY-RELATED PROTEIN HOMOLOG"/>
    <property type="match status" value="1"/>
</dbReference>
<organism evidence="7 8">
    <name type="scientific">Meganyctiphanes norvegica</name>
    <name type="common">Northern krill</name>
    <name type="synonym">Thysanopoda norvegica</name>
    <dbReference type="NCBI Taxonomy" id="48144"/>
    <lineage>
        <taxon>Eukaryota</taxon>
        <taxon>Metazoa</taxon>
        <taxon>Ecdysozoa</taxon>
        <taxon>Arthropoda</taxon>
        <taxon>Crustacea</taxon>
        <taxon>Multicrustacea</taxon>
        <taxon>Malacostraca</taxon>
        <taxon>Eumalacostraca</taxon>
        <taxon>Eucarida</taxon>
        <taxon>Euphausiacea</taxon>
        <taxon>Euphausiidae</taxon>
        <taxon>Meganyctiphanes</taxon>
    </lineage>
</organism>
<feature type="domain" description="CDC20/Fizzy WD40" evidence="6">
    <location>
        <begin position="122"/>
        <end position="415"/>
    </location>
</feature>
<reference evidence="7 8" key="1">
    <citation type="submission" date="2024-05" db="EMBL/GenBank/DDBJ databases">
        <authorList>
            <person name="Wallberg A."/>
        </authorList>
    </citation>
    <scope>NUCLEOTIDE SEQUENCE [LARGE SCALE GENOMIC DNA]</scope>
</reference>
<dbReference type="GO" id="GO:0010997">
    <property type="term" value="F:anaphase-promoting complex binding"/>
    <property type="evidence" value="ECO:0007669"/>
    <property type="project" value="InterPro"/>
</dbReference>
<keyword evidence="2 5" id="KW-0853">WD repeat</keyword>
<dbReference type="CDD" id="cd00200">
    <property type="entry name" value="WD40"/>
    <property type="match status" value="1"/>
</dbReference>
<comment type="similarity">
    <text evidence="1">Belongs to the WD repeat CDC20/Fizzy family.</text>
</comment>
<accession>A0AAV2Q5U5</accession>
<dbReference type="PROSITE" id="PS50294">
    <property type="entry name" value="WD_REPEATS_REGION"/>
    <property type="match status" value="3"/>
</dbReference>
<evidence type="ECO:0000256" key="2">
    <source>
        <dbReference type="ARBA" id="ARBA00022574"/>
    </source>
</evidence>
<dbReference type="Gene3D" id="2.130.10.10">
    <property type="entry name" value="YVTN repeat-like/Quinoprotein amine dehydrogenase"/>
    <property type="match status" value="1"/>
</dbReference>
<protein>
    <recommendedName>
        <fullName evidence="6">CDC20/Fizzy WD40 domain-containing protein</fullName>
    </recommendedName>
</protein>
<dbReference type="GO" id="GO:0005680">
    <property type="term" value="C:anaphase-promoting complex"/>
    <property type="evidence" value="ECO:0007669"/>
    <property type="project" value="TreeGrafter"/>
</dbReference>
<evidence type="ECO:0000259" key="6">
    <source>
        <dbReference type="Pfam" id="PF24807"/>
    </source>
</evidence>
<sequence length="438" mass="48663">MAADRLIPMRANSNWGVDFSMIGDSEKPDNCDGEQKTSAYKNILRNELVGDSSEDSKNIKVETKIQSPFKKQKLFNYSPHKNKVKENFPSFSLSPVSARSQKLLSSPMKNCPKISKLPVKILEAPELQDDYYLNLLDWSSQNIICVGLGPCVNLWSDTTSEGHMLEDLASYGDYVTSISFSEKGEHLAVGTDKGLVQIWDIAAKKKVSIISGHTGRVGSLAWNNTTLFSGSKDRMILQWDIRKANNVAEQVLVAHRQEVCGLKWSPDKKYLASGGNDNKLFIWNLHSNEPIQTFSGHNAAVKAIAWSPHHHSVVASGGGTTDRCIKFWNTLTETQMQSIDTGSQVCNLAWSKHSLELVSTHGHSLNQILVWKYPNMSQRSRLTGHTHRVLYLAMSPDGNTIVTGAGSGDASLRFWNVFNKSKSVSETKSALNFFTSIR</sequence>
<name>A0AAV2Q5U5_MEGNR</name>
<gene>
    <name evidence="7" type="ORF">MNOR_LOCUS8934</name>
</gene>
<dbReference type="GO" id="GO:1990757">
    <property type="term" value="F:ubiquitin ligase activator activity"/>
    <property type="evidence" value="ECO:0007669"/>
    <property type="project" value="TreeGrafter"/>
</dbReference>
<keyword evidence="3" id="KW-0677">Repeat</keyword>
<dbReference type="InterPro" id="IPR019775">
    <property type="entry name" value="WD40_repeat_CS"/>
</dbReference>
<evidence type="ECO:0000256" key="1">
    <source>
        <dbReference type="ARBA" id="ARBA00006445"/>
    </source>
</evidence>
<feature type="repeat" description="WD" evidence="5">
    <location>
        <begin position="168"/>
        <end position="209"/>
    </location>
</feature>
<feature type="repeat" description="WD" evidence="5">
    <location>
        <begin position="382"/>
        <end position="425"/>
    </location>
</feature>
<dbReference type="AlphaFoldDB" id="A0AAV2Q5U5"/>
<feature type="repeat" description="WD" evidence="5">
    <location>
        <begin position="210"/>
        <end position="249"/>
    </location>
</feature>
<dbReference type="SMART" id="SM00320">
    <property type="entry name" value="WD40"/>
    <property type="match status" value="6"/>
</dbReference>
<dbReference type="EMBL" id="CAXKWB010004225">
    <property type="protein sequence ID" value="CAL4072824.1"/>
    <property type="molecule type" value="Genomic_DNA"/>
</dbReference>
<feature type="repeat" description="WD" evidence="5">
    <location>
        <begin position="252"/>
        <end position="293"/>
    </location>
</feature>
<dbReference type="InterPro" id="IPR056150">
    <property type="entry name" value="WD40_CDC20-Fz"/>
</dbReference>
<proteinExistence type="inferred from homology"/>
<dbReference type="InterPro" id="IPR033010">
    <property type="entry name" value="Cdc20/Fizzy"/>
</dbReference>
<evidence type="ECO:0000256" key="5">
    <source>
        <dbReference type="PROSITE-ProRule" id="PRU00221"/>
    </source>
</evidence>
<dbReference type="InterPro" id="IPR001680">
    <property type="entry name" value="WD40_rpt"/>
</dbReference>
<dbReference type="InterPro" id="IPR015943">
    <property type="entry name" value="WD40/YVTN_repeat-like_dom_sf"/>
</dbReference>
<evidence type="ECO:0000313" key="8">
    <source>
        <dbReference type="Proteomes" id="UP001497623"/>
    </source>
</evidence>
<keyword evidence="8" id="KW-1185">Reference proteome</keyword>
<evidence type="ECO:0000256" key="4">
    <source>
        <dbReference type="ARBA" id="ARBA00023306"/>
    </source>
</evidence>
<dbReference type="InterPro" id="IPR036322">
    <property type="entry name" value="WD40_repeat_dom_sf"/>
</dbReference>
<dbReference type="GO" id="GO:1905786">
    <property type="term" value="P:positive regulation of anaphase-promoting complex-dependent catabolic process"/>
    <property type="evidence" value="ECO:0007669"/>
    <property type="project" value="TreeGrafter"/>
</dbReference>
<keyword evidence="4" id="KW-0131">Cell cycle</keyword>
<dbReference type="PROSITE" id="PS50082">
    <property type="entry name" value="WD_REPEATS_2"/>
    <property type="match status" value="5"/>
</dbReference>
<evidence type="ECO:0000313" key="7">
    <source>
        <dbReference type="EMBL" id="CAL4072824.1"/>
    </source>
</evidence>